<evidence type="ECO:0000313" key="7">
    <source>
        <dbReference type="Proteomes" id="UP001626550"/>
    </source>
</evidence>
<feature type="transmembrane region" description="Helical" evidence="5">
    <location>
        <begin position="65"/>
        <end position="84"/>
    </location>
</feature>
<comment type="caution">
    <text evidence="6">The sequence shown here is derived from an EMBL/GenBank/DDBJ whole genome shotgun (WGS) entry which is preliminary data.</text>
</comment>
<dbReference type="PANTHER" id="PTHR22809">
    <property type="entry name" value="METHYLTRANSFERASE-RELATED"/>
    <property type="match status" value="1"/>
</dbReference>
<dbReference type="GO" id="GO:0032259">
    <property type="term" value="P:methylation"/>
    <property type="evidence" value="ECO:0007669"/>
    <property type="project" value="UniProtKB-KW"/>
</dbReference>
<evidence type="ECO:0000256" key="2">
    <source>
        <dbReference type="ARBA" id="ARBA00022603"/>
    </source>
</evidence>
<evidence type="ECO:0000256" key="5">
    <source>
        <dbReference type="SAM" id="Phobius"/>
    </source>
</evidence>
<evidence type="ECO:0000256" key="4">
    <source>
        <dbReference type="SAM" id="MobiDB-lite"/>
    </source>
</evidence>
<feature type="region of interest" description="Disordered" evidence="4">
    <location>
        <begin position="124"/>
        <end position="152"/>
    </location>
</feature>
<organism evidence="6 7">
    <name type="scientific">Cichlidogyrus casuarinus</name>
    <dbReference type="NCBI Taxonomy" id="1844966"/>
    <lineage>
        <taxon>Eukaryota</taxon>
        <taxon>Metazoa</taxon>
        <taxon>Spiralia</taxon>
        <taxon>Lophotrochozoa</taxon>
        <taxon>Platyhelminthes</taxon>
        <taxon>Monogenea</taxon>
        <taxon>Monopisthocotylea</taxon>
        <taxon>Dactylogyridea</taxon>
        <taxon>Ancyrocephalidae</taxon>
        <taxon>Cichlidogyrus</taxon>
    </lineage>
</organism>
<accession>A0ABD2Q898</accession>
<keyword evidence="2" id="KW-0489">Methyltransferase</keyword>
<dbReference type="GO" id="GO:0008173">
    <property type="term" value="F:RNA methyltransferase activity"/>
    <property type="evidence" value="ECO:0007669"/>
    <property type="project" value="UniProtKB-ARBA"/>
</dbReference>
<keyword evidence="3" id="KW-0808">Transferase</keyword>
<dbReference type="Pfam" id="PF13489">
    <property type="entry name" value="Methyltransf_23"/>
    <property type="match status" value="1"/>
</dbReference>
<keyword evidence="7" id="KW-1185">Reference proteome</keyword>
<dbReference type="InterPro" id="IPR019144">
    <property type="entry name" value="Membralin"/>
</dbReference>
<dbReference type="InterPro" id="IPR029063">
    <property type="entry name" value="SAM-dependent_MTases_sf"/>
</dbReference>
<evidence type="ECO:0000313" key="6">
    <source>
        <dbReference type="EMBL" id="KAL3315785.1"/>
    </source>
</evidence>
<reference evidence="6 7" key="1">
    <citation type="submission" date="2024-11" db="EMBL/GenBank/DDBJ databases">
        <title>Adaptive evolution of stress response genes in parasites aligns with host niche diversity.</title>
        <authorList>
            <person name="Hahn C."/>
            <person name="Resl P."/>
        </authorList>
    </citation>
    <scope>NUCLEOTIDE SEQUENCE [LARGE SCALE GENOMIC DNA]</scope>
    <source>
        <strain evidence="6">EGGRZ-B1_66</strain>
        <tissue evidence="6">Body</tissue>
    </source>
</reference>
<keyword evidence="5" id="KW-0472">Membrane</keyword>
<keyword evidence="5" id="KW-1133">Transmembrane helix</keyword>
<dbReference type="GO" id="GO:0008757">
    <property type="term" value="F:S-adenosylmethionine-dependent methyltransferase activity"/>
    <property type="evidence" value="ECO:0007669"/>
    <property type="project" value="UniProtKB-ARBA"/>
</dbReference>
<dbReference type="InterPro" id="IPR026113">
    <property type="entry name" value="METTL2/6/8-like"/>
</dbReference>
<evidence type="ECO:0000256" key="3">
    <source>
        <dbReference type="ARBA" id="ARBA00022679"/>
    </source>
</evidence>
<dbReference type="Proteomes" id="UP001626550">
    <property type="component" value="Unassembled WGS sequence"/>
</dbReference>
<dbReference type="SUPFAM" id="SSF53335">
    <property type="entry name" value="S-adenosyl-L-methionine-dependent methyltransferases"/>
    <property type="match status" value="1"/>
</dbReference>
<dbReference type="PANTHER" id="PTHR22809:SF11">
    <property type="entry name" value="TRNA N(3)-METHYLCYTIDINE METHYLTRANSFERASE METTL2"/>
    <property type="match status" value="1"/>
</dbReference>
<comment type="similarity">
    <text evidence="1">Belongs to the methyltransferase superfamily. METL family.</text>
</comment>
<evidence type="ECO:0008006" key="8">
    <source>
        <dbReference type="Google" id="ProtNLM"/>
    </source>
</evidence>
<feature type="compositionally biased region" description="Low complexity" evidence="4">
    <location>
        <begin position="124"/>
        <end position="133"/>
    </location>
</feature>
<evidence type="ECO:0000256" key="1">
    <source>
        <dbReference type="ARBA" id="ARBA00009725"/>
    </source>
</evidence>
<dbReference type="EMBL" id="JBJKFK010000665">
    <property type="protein sequence ID" value="KAL3315785.1"/>
    <property type="molecule type" value="Genomic_DNA"/>
</dbReference>
<feature type="transmembrane region" description="Helical" evidence="5">
    <location>
        <begin position="6"/>
        <end position="25"/>
    </location>
</feature>
<keyword evidence="5" id="KW-0812">Transmembrane</keyword>
<name>A0ABD2Q898_9PLAT</name>
<feature type="transmembrane region" description="Helical" evidence="5">
    <location>
        <begin position="91"/>
        <end position="109"/>
    </location>
</feature>
<sequence>MMETNTGFSVPAVPLFTLILALIAVETIMSEFFGDSLTAFYVIMIVSLADHYEAVCCHSPVSKRYWPWFFFIYHFCFYAYNYRFNAQYSNLALFCSWIFTQHSMVYFFHHFDLPFILAELHNQNQQQQPQQQPDTANIHSNETDSSDAQGEAKRPQFGSRFLKDEASVFEENAWDDVQWTEEMFTTAVQRVEDNTRNLLPEHKRAIEILREKASELAGQKTFFVWDISKEGIPNQLHEGSYDLVVLIFVLSAINPSEHKACLDKVYKLLKPGGLLLFRDYAQYDMVQLRFKDGRSLEDNFYVRGDSTLVYFFSQNEFRNLVQDCGFIEEQNRLDRRLLVNRKTKIQMYRIWLQCKYRKPAE</sequence>
<proteinExistence type="inferred from homology"/>
<dbReference type="Gene3D" id="3.40.50.150">
    <property type="entry name" value="Vaccinia Virus protein VP39"/>
    <property type="match status" value="1"/>
</dbReference>
<gene>
    <name evidence="6" type="ORF">Ciccas_005579</name>
</gene>
<protein>
    <recommendedName>
        <fullName evidence="8">Methyltransferase-like protein</fullName>
    </recommendedName>
</protein>
<dbReference type="AlphaFoldDB" id="A0ABD2Q898"/>
<dbReference type="Pfam" id="PF09746">
    <property type="entry name" value="Membralin"/>
    <property type="match status" value="1"/>
</dbReference>